<feature type="transmembrane region" description="Helical" evidence="2">
    <location>
        <begin position="21"/>
        <end position="45"/>
    </location>
</feature>
<evidence type="ECO:0000313" key="4">
    <source>
        <dbReference type="Proteomes" id="UP000231198"/>
    </source>
</evidence>
<keyword evidence="2" id="KW-1133">Transmembrane helix</keyword>
<evidence type="ECO:0000256" key="2">
    <source>
        <dbReference type="SAM" id="Phobius"/>
    </source>
</evidence>
<evidence type="ECO:0000256" key="1">
    <source>
        <dbReference type="SAM" id="Coils"/>
    </source>
</evidence>
<reference evidence="4" key="1">
    <citation type="submission" date="2017-09" db="EMBL/GenBank/DDBJ databases">
        <title>Depth-based differentiation of microbial function through sediment-hosted aquifers and enrichment of novel symbionts in the deep terrestrial subsurface.</title>
        <authorList>
            <person name="Probst A.J."/>
            <person name="Ladd B."/>
            <person name="Jarett J.K."/>
            <person name="Geller-Mcgrath D.E."/>
            <person name="Sieber C.M.K."/>
            <person name="Emerson J.B."/>
            <person name="Anantharaman K."/>
            <person name="Thomas B.C."/>
            <person name="Malmstrom R."/>
            <person name="Stieglmeier M."/>
            <person name="Klingl A."/>
            <person name="Woyke T."/>
            <person name="Ryan C.M."/>
            <person name="Banfield J.F."/>
        </authorList>
    </citation>
    <scope>NUCLEOTIDE SEQUENCE [LARGE SCALE GENOMIC DNA]</scope>
</reference>
<dbReference type="AlphaFoldDB" id="A0A2H0WSL1"/>
<keyword evidence="2" id="KW-0812">Transmembrane</keyword>
<comment type="caution">
    <text evidence="3">The sequence shown here is derived from an EMBL/GenBank/DDBJ whole genome shotgun (WGS) entry which is preliminary data.</text>
</comment>
<feature type="coiled-coil region" evidence="1">
    <location>
        <begin position="47"/>
        <end position="74"/>
    </location>
</feature>
<dbReference type="Proteomes" id="UP000231198">
    <property type="component" value="Unassembled WGS sequence"/>
</dbReference>
<gene>
    <name evidence="3" type="ORF">COT62_02740</name>
</gene>
<protein>
    <submittedName>
        <fullName evidence="3">Uncharacterized protein</fullName>
    </submittedName>
</protein>
<accession>A0A2H0WSL1</accession>
<keyword evidence="1" id="KW-0175">Coiled coil</keyword>
<name>A0A2H0WSL1_9BACT</name>
<proteinExistence type="predicted"/>
<dbReference type="EMBL" id="PEZG01000057">
    <property type="protein sequence ID" value="PIS15650.1"/>
    <property type="molecule type" value="Genomic_DNA"/>
</dbReference>
<keyword evidence="2" id="KW-0472">Membrane</keyword>
<sequence>MKKTKINLLSSKVDYQKIEKYFSYIRISAIASCVVFFAVFIYMFIRLNTQNSRLEKLLNQKKSYLEQLKDKKDIEAQLLYIEKKYGVIKGFIKDDVQALPYFNLLVTALSQNTPSTDSFSLQPAIASLSGNLASISAQVQTNTRGTLKNFFIDKNRNVEFKVSFTNFSSLIDFTRFVESDSFLKNFERLSLKSFSLSGLSSLDQSAVKKENYELSLSGKFILMNETNN</sequence>
<organism evidence="3 4">
    <name type="scientific">Candidatus Roizmanbacteria bacterium CG09_land_8_20_14_0_10_41_9</name>
    <dbReference type="NCBI Taxonomy" id="1974850"/>
    <lineage>
        <taxon>Bacteria</taxon>
        <taxon>Candidatus Roizmaniibacteriota</taxon>
    </lineage>
</organism>
<evidence type="ECO:0000313" key="3">
    <source>
        <dbReference type="EMBL" id="PIS15650.1"/>
    </source>
</evidence>